<dbReference type="GO" id="GO:0006493">
    <property type="term" value="P:protein O-linked glycosylation"/>
    <property type="evidence" value="ECO:0007669"/>
    <property type="project" value="InterPro"/>
</dbReference>
<organism evidence="3 4">
    <name type="scientific">Enhygromyxa salina</name>
    <dbReference type="NCBI Taxonomy" id="215803"/>
    <lineage>
        <taxon>Bacteria</taxon>
        <taxon>Pseudomonadati</taxon>
        <taxon>Myxococcota</taxon>
        <taxon>Polyangia</taxon>
        <taxon>Nannocystales</taxon>
        <taxon>Nannocystaceae</taxon>
        <taxon>Enhygromyxa</taxon>
    </lineage>
</organism>
<dbReference type="PRINTS" id="PR01217">
    <property type="entry name" value="PRICHEXTENSN"/>
</dbReference>
<feature type="region of interest" description="Disordered" evidence="2">
    <location>
        <begin position="361"/>
        <end position="504"/>
    </location>
</feature>
<evidence type="ECO:0000256" key="2">
    <source>
        <dbReference type="SAM" id="MobiDB-lite"/>
    </source>
</evidence>
<dbReference type="InterPro" id="IPR037919">
    <property type="entry name" value="OGT"/>
</dbReference>
<dbReference type="InterPro" id="IPR011990">
    <property type="entry name" value="TPR-like_helical_dom_sf"/>
</dbReference>
<keyword evidence="1" id="KW-0802">TPR repeat</keyword>
<comment type="caution">
    <text evidence="3">The sequence shown here is derived from an EMBL/GenBank/DDBJ whole genome shotgun (WGS) entry which is preliminary data.</text>
</comment>
<dbReference type="Gene3D" id="1.25.40.10">
    <property type="entry name" value="Tetratricopeptide repeat domain"/>
    <property type="match status" value="1"/>
</dbReference>
<dbReference type="PANTHER" id="PTHR44366:SF1">
    <property type="entry name" value="UDP-N-ACETYLGLUCOSAMINE--PEPTIDE N-ACETYLGLUCOSAMINYLTRANSFERASE 110 KDA SUBUNIT"/>
    <property type="match status" value="1"/>
</dbReference>
<dbReference type="PANTHER" id="PTHR44366">
    <property type="entry name" value="UDP-N-ACETYLGLUCOSAMINE--PEPTIDE N-ACETYLGLUCOSAMINYLTRANSFERASE 110 KDA SUBUNIT"/>
    <property type="match status" value="1"/>
</dbReference>
<feature type="repeat" description="TPR" evidence="1">
    <location>
        <begin position="215"/>
        <end position="248"/>
    </location>
</feature>
<feature type="compositionally biased region" description="Basic and acidic residues" evidence="2">
    <location>
        <begin position="363"/>
        <end position="374"/>
    </location>
</feature>
<dbReference type="SUPFAM" id="SSF48452">
    <property type="entry name" value="TPR-like"/>
    <property type="match status" value="1"/>
</dbReference>
<feature type="region of interest" description="Disordered" evidence="2">
    <location>
        <begin position="41"/>
        <end position="120"/>
    </location>
</feature>
<evidence type="ECO:0000256" key="1">
    <source>
        <dbReference type="PROSITE-ProRule" id="PRU00339"/>
    </source>
</evidence>
<feature type="compositionally biased region" description="Low complexity" evidence="2">
    <location>
        <begin position="415"/>
        <end position="439"/>
    </location>
</feature>
<keyword evidence="3" id="KW-0449">Lipoprotein</keyword>
<dbReference type="PROSITE" id="PS50005">
    <property type="entry name" value="TPR"/>
    <property type="match status" value="3"/>
</dbReference>
<evidence type="ECO:0000313" key="4">
    <source>
        <dbReference type="Proteomes" id="UP000238823"/>
    </source>
</evidence>
<dbReference type="EMBL" id="PVNL01000135">
    <property type="protein sequence ID" value="PRP96345.1"/>
    <property type="molecule type" value="Genomic_DNA"/>
</dbReference>
<protein>
    <submittedName>
        <fullName evidence="3">Lipoprotein NlpI</fullName>
    </submittedName>
</protein>
<feature type="compositionally biased region" description="Basic and acidic residues" evidence="2">
    <location>
        <begin position="93"/>
        <end position="102"/>
    </location>
</feature>
<dbReference type="Pfam" id="PF13432">
    <property type="entry name" value="TPR_16"/>
    <property type="match status" value="1"/>
</dbReference>
<feature type="compositionally biased region" description="Basic and acidic residues" evidence="2">
    <location>
        <begin position="72"/>
        <end position="83"/>
    </location>
</feature>
<feature type="compositionally biased region" description="Polar residues" evidence="2">
    <location>
        <begin position="109"/>
        <end position="120"/>
    </location>
</feature>
<feature type="region of interest" description="Disordered" evidence="2">
    <location>
        <begin position="325"/>
        <end position="344"/>
    </location>
</feature>
<name>A0A2S9XU08_9BACT</name>
<sequence>MKIPPRHGPRALATSLGLGLGLGLSALICVTSVGCAKQQQDTDAPDELELPPEKKVADKTAGSKPEPSADPNAEKVAAKKVETPAKPVVTPGLDRDPNQEKAKMKRSRQTSAKAKQLLRSGQNDKAITEARNALRDHEQNVEAMLVIAEAFYKQGKHELVLSVTGSILKVDPKVLGPEEKSQAYNLMGFAYLQGGSRGKAFEAFKNAAETDENNSSAWNNLGVQYMWRGEPATAQSCFEYAVSLDAKFAEAHLNLGSAQRANGQLVEAEAAFRTASKLRPDWAEIHFNLGVLYLDAEQIPKHDETAKLDAAIKEFETYKSLVAKGKTSVERSKQKRGPTDAMGNELVSVAQADLYIKAANKGIESEERRQEREAKRKQKQAEAPPEPEAEPASGPESGEPAQPAEKPADPPAQPAEPAKPQTPGQKPAQPAEKPAQPAEKPAKPAEKPAQPAEKPAQPAEKPAQPAEKPAEKPPGPAKPQAPTQNPQSPQKPAPQKPKVLKPGG</sequence>
<proteinExistence type="predicted"/>
<reference evidence="3 4" key="1">
    <citation type="submission" date="2018-03" db="EMBL/GenBank/DDBJ databases">
        <title>Draft Genome Sequences of the Obligatory Marine Myxobacteria Enhygromyxa salina SWB007.</title>
        <authorList>
            <person name="Poehlein A."/>
            <person name="Moghaddam J.A."/>
            <person name="Harms H."/>
            <person name="Alanjari M."/>
            <person name="Koenig G.M."/>
            <person name="Daniel R."/>
            <person name="Schaeberle T.F."/>
        </authorList>
    </citation>
    <scope>NUCLEOTIDE SEQUENCE [LARGE SCALE GENOMIC DNA]</scope>
    <source>
        <strain evidence="3 4">SWB007</strain>
    </source>
</reference>
<accession>A0A2S9XU08</accession>
<dbReference type="SMART" id="SM00028">
    <property type="entry name" value="TPR"/>
    <property type="match status" value="4"/>
</dbReference>
<gene>
    <name evidence="3" type="ORF">ENSA7_71600</name>
</gene>
<dbReference type="GO" id="GO:0097363">
    <property type="term" value="F:protein O-acetylglucosaminyltransferase activity"/>
    <property type="evidence" value="ECO:0007669"/>
    <property type="project" value="TreeGrafter"/>
</dbReference>
<dbReference type="Proteomes" id="UP000238823">
    <property type="component" value="Unassembled WGS sequence"/>
</dbReference>
<dbReference type="RefSeq" id="WP_181234439.1">
    <property type="nucleotide sequence ID" value="NZ_PVNL01000135.1"/>
</dbReference>
<dbReference type="Pfam" id="PF14559">
    <property type="entry name" value="TPR_19"/>
    <property type="match status" value="1"/>
</dbReference>
<feature type="repeat" description="TPR" evidence="1">
    <location>
        <begin position="249"/>
        <end position="282"/>
    </location>
</feature>
<dbReference type="InterPro" id="IPR019734">
    <property type="entry name" value="TPR_rpt"/>
</dbReference>
<evidence type="ECO:0000313" key="3">
    <source>
        <dbReference type="EMBL" id="PRP96345.1"/>
    </source>
</evidence>
<dbReference type="PROSITE" id="PS51257">
    <property type="entry name" value="PROKAR_LIPOPROTEIN"/>
    <property type="match status" value="1"/>
</dbReference>
<feature type="repeat" description="TPR" evidence="1">
    <location>
        <begin position="181"/>
        <end position="214"/>
    </location>
</feature>
<dbReference type="AlphaFoldDB" id="A0A2S9XU08"/>
<feature type="compositionally biased region" description="Low complexity" evidence="2">
    <location>
        <begin position="447"/>
        <end position="467"/>
    </location>
</feature>
<feature type="compositionally biased region" description="Low complexity" evidence="2">
    <location>
        <begin position="390"/>
        <end position="405"/>
    </location>
</feature>